<evidence type="ECO:0000256" key="1">
    <source>
        <dbReference type="SAM" id="SignalP"/>
    </source>
</evidence>
<protein>
    <submittedName>
        <fullName evidence="2">Tetratricopeptide repeat protein</fullName>
    </submittedName>
</protein>
<reference evidence="2 3" key="1">
    <citation type="submission" date="2021-09" db="EMBL/GenBank/DDBJ databases">
        <title>Lysobacter sp. 13A isolated from the river sediment.</title>
        <authorList>
            <person name="Liu H."/>
            <person name="Li S."/>
            <person name="Mao S."/>
        </authorList>
    </citation>
    <scope>NUCLEOTIDE SEQUENCE [LARGE SCALE GENOMIC DNA]</scope>
    <source>
        <strain evidence="2 3">13A</strain>
    </source>
</reference>
<evidence type="ECO:0000313" key="3">
    <source>
        <dbReference type="Proteomes" id="UP001430954"/>
    </source>
</evidence>
<evidence type="ECO:0000313" key="2">
    <source>
        <dbReference type="EMBL" id="MBZ4038281.1"/>
    </source>
</evidence>
<feature type="chain" id="PRO_5047370073" evidence="1">
    <location>
        <begin position="26"/>
        <end position="517"/>
    </location>
</feature>
<accession>A0ABS7T332</accession>
<feature type="signal peptide" evidence="1">
    <location>
        <begin position="1"/>
        <end position="25"/>
    </location>
</feature>
<proteinExistence type="predicted"/>
<sequence length="517" mass="55780">MTMLDRCTRALALIAGSVMCSYALATVQPSAPPAPPLGVTQSPPSGPLGDLYARIRRALTHADQGEPEAARQVLDAVVVDPVFSTLQPAHQRELLSMNAVLAWEDDDTARAAELMRAATAADGNDPDDWYRLAILELQLGYRSRASQQMVAFVKRWPSLVNNLDRMLMTDLLVRGEPLAEDRVALMDALFDAGWNDNGRGVDDIWRELALLHLARDDRDRAASVIAGIGDPLAIVKIRSDLRFDPLITAVEQLPSPEAAAAAEVERLRALRAEQPERIDLAADLGTALLVAGRDAEALTESEAVLAAIESAEDPSGFLAFDERIWVLNNKAIALRRAGRFDEAAAQLEYAGKLSENGGDNVSQRLNLGSFLCEVGRPADALRVIEPVSDMSGYGLMVQTAVRHCAALQLDDAAGAAQALAYLYDQRADSREIVVAELLRASDIERAATELVRSLEDPATRAQALESVQQFRTPVPLPANAALEANRATLLARPDVQAAIAQVGRVLRPGVFDVTGID</sequence>
<dbReference type="Proteomes" id="UP001430954">
    <property type="component" value="Unassembled WGS sequence"/>
</dbReference>
<dbReference type="Gene3D" id="1.25.40.10">
    <property type="entry name" value="Tetratricopeptide repeat domain"/>
    <property type="match status" value="2"/>
</dbReference>
<dbReference type="RefSeq" id="WP_223674477.1">
    <property type="nucleotide sequence ID" value="NZ_JAINZW010000001.1"/>
</dbReference>
<name>A0ABS7T332_9GAMM</name>
<dbReference type="SUPFAM" id="SSF48452">
    <property type="entry name" value="TPR-like"/>
    <property type="match status" value="2"/>
</dbReference>
<dbReference type="InterPro" id="IPR011990">
    <property type="entry name" value="TPR-like_helical_dom_sf"/>
</dbReference>
<organism evidence="2 3">
    <name type="scientific">Novilysobacter selenitireducens</name>
    <dbReference type="NCBI Taxonomy" id="2872639"/>
    <lineage>
        <taxon>Bacteria</taxon>
        <taxon>Pseudomonadati</taxon>
        <taxon>Pseudomonadota</taxon>
        <taxon>Gammaproteobacteria</taxon>
        <taxon>Lysobacterales</taxon>
        <taxon>Lysobacteraceae</taxon>
        <taxon>Novilysobacter</taxon>
    </lineage>
</organism>
<gene>
    <name evidence="2" type="ORF">K6753_01860</name>
</gene>
<dbReference type="EMBL" id="JAINZW010000001">
    <property type="protein sequence ID" value="MBZ4038281.1"/>
    <property type="molecule type" value="Genomic_DNA"/>
</dbReference>
<keyword evidence="1" id="KW-0732">Signal</keyword>
<keyword evidence="3" id="KW-1185">Reference proteome</keyword>
<comment type="caution">
    <text evidence="2">The sequence shown here is derived from an EMBL/GenBank/DDBJ whole genome shotgun (WGS) entry which is preliminary data.</text>
</comment>